<feature type="DNA-binding region" description="OmpR/PhoB-type" evidence="5">
    <location>
        <begin position="1"/>
        <end position="102"/>
    </location>
</feature>
<accession>A0A918EGH9</accession>
<dbReference type="PROSITE" id="PS51755">
    <property type="entry name" value="OMPR_PHOB"/>
    <property type="match status" value="1"/>
</dbReference>
<keyword evidence="4" id="KW-0804">Transcription</keyword>
<sequence length="1016" mass="110765">MGGAPSQAESELRINVLGSLECWAGTRRIHLGGAVQTRVMAALLLESGQVLSISQLVDSVWDEDPPATATHQVRKAVARLRQLIPAGDEIILTESPGYRAVLPAEQVDVNIFLDLLDKAKKASEARRWDEAATHLEGALALRRGSVLAGAGGPVIRAADVALQERYLDAVEQLNELRLSRGESWKLVSELRERVVAHPLREKLRGQLMLALYRSGRQAEALEEYRKVHELLAEELGISPGGELSDLYQRMLRTDPALEPPVAGEPVVVATAEPEPVAEPTAATVARTLPYDLPDFIGRESELRELLSYLDEPAGRGPRIVAIDGMGGVGKTSLAVRVAHLVADRYPDGQLYLNLRGYTAGAQPLPPGDAVETLLGMLGVGADQMSDDVEARSMLWRATTAQSRLLVLLDNAYDVAQVWPLLPLGPESLVLVTSRTRLIDLDGAHWMSLGTMTREDSAAMAAKLLGGRRTAAEPEAVAELVDLCGHLPLAMRIALSRLSNRPRWPIGYLVDRMSDESRRLDELKSGERGVELTLRISYEGLAPRLRWAFRVLGAHPGRDIDVNSAAALLGMSPEAAEGVLEVLLDAHMLQQHEIGYYTFHDLVRSFVNQFDLTGDDDGAADAFKRLLDYFVHATDHVCDQLFPGRVRLSPEPTDSTPALPALSTREAARQWLDREQTTLREAVVLAHARGLDRHVARLARNVVFPLDADGLYTEFVEVTRIAVVSSRRLGDPELLRLSLSNAAVAHWKLGRLGDGIAAASEALDLAVELDDQRGVAKDTGMLGLLMCTSGRFGDALSLLQESIRMKRELGAARTEAESLANLSSLYEQWGRYTEAAEAAEAAVVINRELGASENEIVALVDLALALLGMGALEQADEHLRRVRELGHDVGAPGDVALGYALSALVAHRMGRPGEARRFVEFGLQYHKARWTPIRRVVIGNMIGRLRRAEGDHAEALVLHERAHALAADIGYRIEQARALVGLAEASAALGEVEQARCHRERADEIFRDLGVPSAART</sequence>
<evidence type="ECO:0000256" key="2">
    <source>
        <dbReference type="ARBA" id="ARBA00023015"/>
    </source>
</evidence>
<dbReference type="Pfam" id="PF00486">
    <property type="entry name" value="Trans_reg_C"/>
    <property type="match status" value="1"/>
</dbReference>
<dbReference type="GO" id="GO:0043531">
    <property type="term" value="F:ADP binding"/>
    <property type="evidence" value="ECO:0007669"/>
    <property type="project" value="InterPro"/>
</dbReference>
<dbReference type="PRINTS" id="PR00364">
    <property type="entry name" value="DISEASERSIST"/>
</dbReference>
<dbReference type="Pfam" id="PF03704">
    <property type="entry name" value="BTAD"/>
    <property type="match status" value="1"/>
</dbReference>
<dbReference type="GO" id="GO:0000160">
    <property type="term" value="P:phosphorelay signal transduction system"/>
    <property type="evidence" value="ECO:0007669"/>
    <property type="project" value="InterPro"/>
</dbReference>
<dbReference type="PANTHER" id="PTHR35807:SF1">
    <property type="entry name" value="TRANSCRIPTIONAL REGULATOR REDD"/>
    <property type="match status" value="1"/>
</dbReference>
<dbReference type="InterPro" id="IPR019734">
    <property type="entry name" value="TPR_rpt"/>
</dbReference>
<dbReference type="SUPFAM" id="SSF46894">
    <property type="entry name" value="C-terminal effector domain of the bipartite response regulators"/>
    <property type="match status" value="1"/>
</dbReference>
<dbReference type="InterPro" id="IPR001867">
    <property type="entry name" value="OmpR/PhoB-type_DNA-bd"/>
</dbReference>
<comment type="similarity">
    <text evidence="1">Belongs to the AfsR/DnrI/RedD regulatory family.</text>
</comment>
<proteinExistence type="inferred from homology"/>
<dbReference type="SMART" id="SM00862">
    <property type="entry name" value="Trans_reg_C"/>
    <property type="match status" value="1"/>
</dbReference>
<dbReference type="Proteomes" id="UP000639606">
    <property type="component" value="Unassembled WGS sequence"/>
</dbReference>
<evidence type="ECO:0000313" key="7">
    <source>
        <dbReference type="EMBL" id="GGP81458.1"/>
    </source>
</evidence>
<feature type="domain" description="OmpR/PhoB-type" evidence="6">
    <location>
        <begin position="1"/>
        <end position="102"/>
    </location>
</feature>
<dbReference type="GO" id="GO:0003677">
    <property type="term" value="F:DNA binding"/>
    <property type="evidence" value="ECO:0007669"/>
    <property type="project" value="UniProtKB-UniRule"/>
</dbReference>
<dbReference type="InterPro" id="IPR036388">
    <property type="entry name" value="WH-like_DNA-bd_sf"/>
</dbReference>
<dbReference type="GO" id="GO:0006355">
    <property type="term" value="P:regulation of DNA-templated transcription"/>
    <property type="evidence" value="ECO:0007669"/>
    <property type="project" value="InterPro"/>
</dbReference>
<evidence type="ECO:0000256" key="3">
    <source>
        <dbReference type="ARBA" id="ARBA00023125"/>
    </source>
</evidence>
<dbReference type="SMART" id="SM00028">
    <property type="entry name" value="TPR"/>
    <property type="match status" value="7"/>
</dbReference>
<keyword evidence="8" id="KW-1185">Reference proteome</keyword>
<reference evidence="7" key="2">
    <citation type="submission" date="2020-09" db="EMBL/GenBank/DDBJ databases">
        <authorList>
            <person name="Sun Q."/>
            <person name="Ohkuma M."/>
        </authorList>
    </citation>
    <scope>NUCLEOTIDE SEQUENCE</scope>
    <source>
        <strain evidence="7">JCM 3313</strain>
    </source>
</reference>
<dbReference type="EMBL" id="BMRG01000021">
    <property type="protein sequence ID" value="GGP81458.1"/>
    <property type="molecule type" value="Genomic_DNA"/>
</dbReference>
<dbReference type="InterPro" id="IPR005158">
    <property type="entry name" value="BTAD"/>
</dbReference>
<organism evidence="7 8">
    <name type="scientific">Saccharothrix coeruleofusca</name>
    <dbReference type="NCBI Taxonomy" id="33919"/>
    <lineage>
        <taxon>Bacteria</taxon>
        <taxon>Bacillati</taxon>
        <taxon>Actinomycetota</taxon>
        <taxon>Actinomycetes</taxon>
        <taxon>Pseudonocardiales</taxon>
        <taxon>Pseudonocardiaceae</taxon>
        <taxon>Saccharothrix</taxon>
    </lineage>
</organism>
<dbReference type="CDD" id="cd15831">
    <property type="entry name" value="BTAD"/>
    <property type="match status" value="1"/>
</dbReference>
<keyword evidence="3 5" id="KW-0238">DNA-binding</keyword>
<dbReference type="Pfam" id="PF00931">
    <property type="entry name" value="NB-ARC"/>
    <property type="match status" value="1"/>
</dbReference>
<dbReference type="SUPFAM" id="SSF48452">
    <property type="entry name" value="TPR-like"/>
    <property type="match status" value="3"/>
</dbReference>
<comment type="caution">
    <text evidence="7">The sequence shown here is derived from an EMBL/GenBank/DDBJ whole genome shotgun (WGS) entry which is preliminary data.</text>
</comment>
<dbReference type="InterPro" id="IPR051677">
    <property type="entry name" value="AfsR-DnrI-RedD_regulator"/>
</dbReference>
<protein>
    <submittedName>
        <fullName evidence="7">SARP family transcriptional regulator</fullName>
    </submittedName>
</protein>
<keyword evidence="2" id="KW-0805">Transcription regulation</keyword>
<dbReference type="InterPro" id="IPR011990">
    <property type="entry name" value="TPR-like_helical_dom_sf"/>
</dbReference>
<dbReference type="InterPro" id="IPR002182">
    <property type="entry name" value="NB-ARC"/>
</dbReference>
<dbReference type="Gene3D" id="1.10.10.10">
    <property type="entry name" value="Winged helix-like DNA-binding domain superfamily/Winged helix DNA-binding domain"/>
    <property type="match status" value="2"/>
</dbReference>
<dbReference type="Gene3D" id="3.40.50.300">
    <property type="entry name" value="P-loop containing nucleotide triphosphate hydrolases"/>
    <property type="match status" value="1"/>
</dbReference>
<evidence type="ECO:0000256" key="1">
    <source>
        <dbReference type="ARBA" id="ARBA00005820"/>
    </source>
</evidence>
<gene>
    <name evidence="7" type="ORF">GCM10010185_64270</name>
</gene>
<dbReference type="Gene3D" id="1.25.40.10">
    <property type="entry name" value="Tetratricopeptide repeat domain"/>
    <property type="match status" value="3"/>
</dbReference>
<evidence type="ECO:0000313" key="8">
    <source>
        <dbReference type="Proteomes" id="UP000639606"/>
    </source>
</evidence>
<dbReference type="SMART" id="SM01043">
    <property type="entry name" value="BTAD"/>
    <property type="match status" value="1"/>
</dbReference>
<dbReference type="RefSeq" id="WP_189227094.1">
    <property type="nucleotide sequence ID" value="NZ_BMRG01000021.1"/>
</dbReference>
<dbReference type="SUPFAM" id="SSF52540">
    <property type="entry name" value="P-loop containing nucleoside triphosphate hydrolases"/>
    <property type="match status" value="1"/>
</dbReference>
<dbReference type="InterPro" id="IPR016032">
    <property type="entry name" value="Sig_transdc_resp-reg_C-effctor"/>
</dbReference>
<dbReference type="Pfam" id="PF13181">
    <property type="entry name" value="TPR_8"/>
    <property type="match status" value="1"/>
</dbReference>
<reference evidence="7" key="1">
    <citation type="journal article" date="2014" name="Int. J. Syst. Evol. Microbiol.">
        <title>Complete genome sequence of Corynebacterium casei LMG S-19264T (=DSM 44701T), isolated from a smear-ripened cheese.</title>
        <authorList>
            <consortium name="US DOE Joint Genome Institute (JGI-PGF)"/>
            <person name="Walter F."/>
            <person name="Albersmeier A."/>
            <person name="Kalinowski J."/>
            <person name="Ruckert C."/>
        </authorList>
    </citation>
    <scope>NUCLEOTIDE SEQUENCE</scope>
    <source>
        <strain evidence="7">JCM 3313</strain>
    </source>
</reference>
<evidence type="ECO:0000256" key="4">
    <source>
        <dbReference type="ARBA" id="ARBA00023163"/>
    </source>
</evidence>
<evidence type="ECO:0000256" key="5">
    <source>
        <dbReference type="PROSITE-ProRule" id="PRU01091"/>
    </source>
</evidence>
<dbReference type="InterPro" id="IPR027417">
    <property type="entry name" value="P-loop_NTPase"/>
</dbReference>
<dbReference type="AlphaFoldDB" id="A0A918EGH9"/>
<evidence type="ECO:0000259" key="6">
    <source>
        <dbReference type="PROSITE" id="PS51755"/>
    </source>
</evidence>
<name>A0A918EGH9_9PSEU</name>
<dbReference type="PANTHER" id="PTHR35807">
    <property type="entry name" value="TRANSCRIPTIONAL REGULATOR REDD-RELATED"/>
    <property type="match status" value="1"/>
</dbReference>